<dbReference type="AlphaFoldDB" id="A0A4Y6PQU9"/>
<dbReference type="EMBL" id="CP041186">
    <property type="protein sequence ID" value="QDG50701.1"/>
    <property type="molecule type" value="Genomic_DNA"/>
</dbReference>
<gene>
    <name evidence="1" type="ORF">FIV42_08155</name>
</gene>
<protein>
    <submittedName>
        <fullName evidence="1">Uncharacterized protein</fullName>
    </submittedName>
</protein>
<proteinExistence type="predicted"/>
<keyword evidence="2" id="KW-1185">Reference proteome</keyword>
<dbReference type="RefSeq" id="WP_141197193.1">
    <property type="nucleotide sequence ID" value="NZ_CP041186.1"/>
</dbReference>
<evidence type="ECO:0000313" key="1">
    <source>
        <dbReference type="EMBL" id="QDG50701.1"/>
    </source>
</evidence>
<evidence type="ECO:0000313" key="2">
    <source>
        <dbReference type="Proteomes" id="UP000315995"/>
    </source>
</evidence>
<reference evidence="1 2" key="1">
    <citation type="submission" date="2019-06" db="EMBL/GenBank/DDBJ databases">
        <title>Persicimonas caeni gen. nov., sp. nov., a predatory bacterium isolated from solar saltern.</title>
        <authorList>
            <person name="Wang S."/>
        </authorList>
    </citation>
    <scope>NUCLEOTIDE SEQUENCE [LARGE SCALE GENOMIC DNA]</scope>
    <source>
        <strain evidence="1 2">YN101</strain>
    </source>
</reference>
<sequence length="322" mass="35367">MTSNNHLEPRPAHVVREEIGDLEAYLHGIPEGIRSSGAFAAYESRLKGLKDELYWSELGAEAEKRNESLMDLRLHNSRDVATVPPTMLGELLKKWQRFYDALGQSAKGEATPRGFIARDITKQTQLGVLATPPGSFVVRMVLQPEQQAIDPSESLAFRAYGLLQGLAAVGDDSAQLRAEYQKVQARVASHYVDILQLLDGEHLDVDVNLATPGGAVGFEHTGISHSWAASAQSAFTDSIEFEENELALVGLLSGANLRRLTFELDLGQDDAIKGDIFPDLQTRVDGAVIGARYKAIVRERVEFDKMQGRPNISYVLIGLEPD</sequence>
<dbReference type="Proteomes" id="UP000315995">
    <property type="component" value="Chromosome"/>
</dbReference>
<accession>A0A5B8Y1Z4</accession>
<name>A0A4Y6PQU9_PERCE</name>
<organism evidence="1 2">
    <name type="scientific">Persicimonas caeni</name>
    <dbReference type="NCBI Taxonomy" id="2292766"/>
    <lineage>
        <taxon>Bacteria</taxon>
        <taxon>Deltaproteobacteria</taxon>
        <taxon>Bradymonadales</taxon>
        <taxon>Bradymonadaceae</taxon>
        <taxon>Persicimonas</taxon>
    </lineage>
</organism>
<dbReference type="OrthoDB" id="10020902at2"/>
<accession>A0A4Y6PQU9</accession>